<reference evidence="1" key="1">
    <citation type="journal article" date="2015" name="Nature">
        <title>Complex archaea that bridge the gap between prokaryotes and eukaryotes.</title>
        <authorList>
            <person name="Spang A."/>
            <person name="Saw J.H."/>
            <person name="Jorgensen S.L."/>
            <person name="Zaremba-Niedzwiedzka K."/>
            <person name="Martijn J."/>
            <person name="Lind A.E."/>
            <person name="van Eijk R."/>
            <person name="Schleper C."/>
            <person name="Guy L."/>
            <person name="Ettema T.J."/>
        </authorList>
    </citation>
    <scope>NUCLEOTIDE SEQUENCE</scope>
</reference>
<gene>
    <name evidence="1" type="ORF">LCGC14_2868850</name>
</gene>
<name>A0A0F8Y3T0_9ZZZZ</name>
<evidence type="ECO:0000313" key="1">
    <source>
        <dbReference type="EMBL" id="KKK75923.1"/>
    </source>
</evidence>
<dbReference type="EMBL" id="LAZR01055639">
    <property type="protein sequence ID" value="KKK75923.1"/>
    <property type="molecule type" value="Genomic_DNA"/>
</dbReference>
<proteinExistence type="predicted"/>
<protein>
    <submittedName>
        <fullName evidence="1">Uncharacterized protein</fullName>
    </submittedName>
</protein>
<dbReference type="AlphaFoldDB" id="A0A0F8Y3T0"/>
<sequence>MITPVQTTKFRPLNVDAKDLLSILAVLRTTDYTEEVTKKVFQVNIDALKSATFDIERIMNTILEVDKAALLLKRCMGCGVLKKATAEEFGAHPKTRDGLKMDCRNCKRLYMIKYRNKKSVEKREATLSIEDREELDRVRREYKIQKLHDDRIAAGMSAGGS</sequence>
<accession>A0A0F8Y3T0</accession>
<organism evidence="1">
    <name type="scientific">marine sediment metagenome</name>
    <dbReference type="NCBI Taxonomy" id="412755"/>
    <lineage>
        <taxon>unclassified sequences</taxon>
        <taxon>metagenomes</taxon>
        <taxon>ecological metagenomes</taxon>
    </lineage>
</organism>
<comment type="caution">
    <text evidence="1">The sequence shown here is derived from an EMBL/GenBank/DDBJ whole genome shotgun (WGS) entry which is preliminary data.</text>
</comment>